<evidence type="ECO:0000256" key="6">
    <source>
        <dbReference type="ARBA" id="ARBA00022490"/>
    </source>
</evidence>
<comment type="caution">
    <text evidence="15">The sequence shown here is derived from an EMBL/GenBank/DDBJ whole genome shotgun (WGS) entry which is preliminary data.</text>
</comment>
<dbReference type="PANTHER" id="PTHR21091">
    <property type="entry name" value="METHYLTETRAHYDROFOLATE:HOMOCYSTEINE METHYLTRANSFERASE RELATED"/>
    <property type="match status" value="1"/>
</dbReference>
<sequence length="363" mass="39311">MVIRDQAKSDDANKEVLRDSVSADRPLLLRALSGETLATPPLWMMRQAGRYLPEYRALRAEAGSFLNLCYDPEKACEVTLQPIRRFGFDAAILFSDILVVPDALGQDVTFAEGEGPRLDPVTPETGLSRLATELDIEKLAPVYETVSLVRASLSPDVALIGFCGAPWTVASYMIAGKSTPDQAPARLFAYEHPELFDSLIDRLVDATATHLLSQIDAGAQVVQIFESFAGALPAALFRQLSLEPIRRIRDIVTHKRPGVPVVVFARGAGTGVEELARSGIADAVGLDWSIDPWRARETIQPLRPVQGNLDPLALLAGGDVLTRAVEDIRAALGDGPHVFNLGHGILPPTPIAHVEQLVRLVRG</sequence>
<evidence type="ECO:0000313" key="16">
    <source>
        <dbReference type="Proteomes" id="UP000537592"/>
    </source>
</evidence>
<keyword evidence="8 10" id="KW-0456">Lyase</keyword>
<feature type="binding site" evidence="10">
    <location>
        <position position="172"/>
    </location>
    <ligand>
        <name>substrate</name>
    </ligand>
</feature>
<evidence type="ECO:0000256" key="11">
    <source>
        <dbReference type="RuleBase" id="RU000554"/>
    </source>
</evidence>
<dbReference type="InterPro" id="IPR006361">
    <property type="entry name" value="Uroporphyrinogen_deCO2ase_HemE"/>
</dbReference>
<keyword evidence="16" id="KW-1185">Reference proteome</keyword>
<dbReference type="EMBL" id="JACICC010000010">
    <property type="protein sequence ID" value="MBB3811040.1"/>
    <property type="molecule type" value="Genomic_DNA"/>
</dbReference>
<feature type="binding site" evidence="10">
    <location>
        <begin position="46"/>
        <end position="50"/>
    </location>
    <ligand>
        <name>substrate</name>
    </ligand>
</feature>
<dbReference type="HAMAP" id="MF_00218">
    <property type="entry name" value="URO_D"/>
    <property type="match status" value="1"/>
</dbReference>
<evidence type="ECO:0000259" key="14">
    <source>
        <dbReference type="PROSITE" id="PS00907"/>
    </source>
</evidence>
<organism evidence="15 16">
    <name type="scientific">Pseudochelatococcus contaminans</name>
    <dbReference type="NCBI Taxonomy" id="1538103"/>
    <lineage>
        <taxon>Bacteria</taxon>
        <taxon>Pseudomonadati</taxon>
        <taxon>Pseudomonadota</taxon>
        <taxon>Alphaproteobacteria</taxon>
        <taxon>Hyphomicrobiales</taxon>
        <taxon>Chelatococcaceae</taxon>
        <taxon>Pseudochelatococcus</taxon>
    </lineage>
</organism>
<evidence type="ECO:0000256" key="10">
    <source>
        <dbReference type="HAMAP-Rule" id="MF_00218"/>
    </source>
</evidence>
<dbReference type="FunFam" id="3.20.20.210:FF:000008">
    <property type="entry name" value="Uroporphyrinogen decarboxylase"/>
    <property type="match status" value="1"/>
</dbReference>
<feature type="domain" description="Uroporphyrinogen decarboxylase (URO-D)" evidence="13">
    <location>
        <begin position="41"/>
        <end position="50"/>
    </location>
</feature>
<dbReference type="RefSeq" id="WP_183754460.1">
    <property type="nucleotide sequence ID" value="NZ_JACICC010000010.1"/>
</dbReference>
<evidence type="ECO:0000256" key="8">
    <source>
        <dbReference type="ARBA" id="ARBA00023239"/>
    </source>
</evidence>
<reference evidence="15 16" key="1">
    <citation type="submission" date="2020-08" db="EMBL/GenBank/DDBJ databases">
        <title>Genomic Encyclopedia of Type Strains, Phase IV (KMG-IV): sequencing the most valuable type-strain genomes for metagenomic binning, comparative biology and taxonomic classification.</title>
        <authorList>
            <person name="Goeker M."/>
        </authorList>
    </citation>
    <scope>NUCLEOTIDE SEQUENCE [LARGE SCALE GENOMIC DNA]</scope>
    <source>
        <strain evidence="15 16">DSM 28760</strain>
    </source>
</reference>
<dbReference type="Gene3D" id="3.20.20.210">
    <property type="match status" value="1"/>
</dbReference>
<gene>
    <name evidence="10" type="primary">hemE</name>
    <name evidence="15" type="ORF">FHS81_003151</name>
</gene>
<comment type="caution">
    <text evidence="10">Lacks conserved residue(s) required for the propagation of feature annotation.</text>
</comment>
<evidence type="ECO:0000256" key="3">
    <source>
        <dbReference type="ARBA" id="ARBA00009935"/>
    </source>
</evidence>
<dbReference type="GO" id="GO:0005829">
    <property type="term" value="C:cytosol"/>
    <property type="evidence" value="ECO:0007669"/>
    <property type="project" value="UniProtKB-SubCell"/>
</dbReference>
<evidence type="ECO:0000256" key="7">
    <source>
        <dbReference type="ARBA" id="ARBA00022793"/>
    </source>
</evidence>
<dbReference type="EC" id="4.1.1.37" evidence="5 10"/>
<evidence type="ECO:0000259" key="13">
    <source>
        <dbReference type="PROSITE" id="PS00906"/>
    </source>
</evidence>
<comment type="catalytic activity">
    <reaction evidence="10 11">
        <text>uroporphyrinogen III + 4 H(+) = coproporphyrinogen III + 4 CO2</text>
        <dbReference type="Rhea" id="RHEA:19865"/>
        <dbReference type="ChEBI" id="CHEBI:15378"/>
        <dbReference type="ChEBI" id="CHEBI:16526"/>
        <dbReference type="ChEBI" id="CHEBI:57308"/>
        <dbReference type="ChEBI" id="CHEBI:57309"/>
        <dbReference type="EC" id="4.1.1.37"/>
    </reaction>
</comment>
<comment type="subunit">
    <text evidence="4 10">Homodimer.</text>
</comment>
<name>A0A7W6EIF5_9HYPH</name>
<dbReference type="PANTHER" id="PTHR21091:SF169">
    <property type="entry name" value="UROPORPHYRINOGEN DECARBOXYLASE"/>
    <property type="match status" value="1"/>
</dbReference>
<evidence type="ECO:0000256" key="12">
    <source>
        <dbReference type="RuleBase" id="RU004169"/>
    </source>
</evidence>
<keyword evidence="9 10" id="KW-0627">Porphyrin biosynthesis</keyword>
<keyword evidence="6 10" id="KW-0963">Cytoplasm</keyword>
<dbReference type="Proteomes" id="UP000537592">
    <property type="component" value="Unassembled WGS sequence"/>
</dbReference>
<comment type="function">
    <text evidence="10">Catalyzes the decarboxylation of four acetate groups of uroporphyrinogen-III to yield coproporphyrinogen-III.</text>
</comment>
<feature type="binding site" evidence="10">
    <location>
        <position position="227"/>
    </location>
    <ligand>
        <name>substrate</name>
    </ligand>
</feature>
<evidence type="ECO:0000256" key="1">
    <source>
        <dbReference type="ARBA" id="ARBA00004514"/>
    </source>
</evidence>
<dbReference type="PROSITE" id="PS00906">
    <property type="entry name" value="UROD_1"/>
    <property type="match status" value="1"/>
</dbReference>
<keyword evidence="7 10" id="KW-0210">Decarboxylase</keyword>
<evidence type="ECO:0000256" key="4">
    <source>
        <dbReference type="ARBA" id="ARBA00011738"/>
    </source>
</evidence>
<dbReference type="SUPFAM" id="SSF51726">
    <property type="entry name" value="UROD/MetE-like"/>
    <property type="match status" value="1"/>
</dbReference>
<comment type="similarity">
    <text evidence="3 10 12">Belongs to the uroporphyrinogen decarboxylase family.</text>
</comment>
<evidence type="ECO:0000256" key="5">
    <source>
        <dbReference type="ARBA" id="ARBA00012288"/>
    </source>
</evidence>
<dbReference type="PROSITE" id="PS00907">
    <property type="entry name" value="UROD_2"/>
    <property type="match status" value="1"/>
</dbReference>
<comment type="subcellular location">
    <subcellularLocation>
        <location evidence="1">Cytoplasm</location>
        <location evidence="1">Cytosol</location>
    </subcellularLocation>
</comment>
<dbReference type="InterPro" id="IPR000257">
    <property type="entry name" value="Uroporphyrinogen_deCOase"/>
</dbReference>
<protein>
    <recommendedName>
        <fullName evidence="5 10">Uroporphyrinogen decarboxylase</fullName>
        <shortName evidence="10">UPD</shortName>
        <shortName evidence="10">URO-D</shortName>
        <ecNumber evidence="5 10">4.1.1.37</ecNumber>
    </recommendedName>
</protein>
<feature type="site" description="Transition state stabilizer" evidence="10">
    <location>
        <position position="96"/>
    </location>
</feature>
<feature type="binding site" evidence="10">
    <location>
        <position position="96"/>
    </location>
    <ligand>
        <name>substrate</name>
    </ligand>
</feature>
<accession>A0A7W6EIF5</accession>
<dbReference type="CDD" id="cd00717">
    <property type="entry name" value="URO-D"/>
    <property type="match status" value="1"/>
</dbReference>
<dbReference type="InterPro" id="IPR038071">
    <property type="entry name" value="UROD/MetE-like_sf"/>
</dbReference>
<dbReference type="NCBIfam" id="TIGR01464">
    <property type="entry name" value="hemE"/>
    <property type="match status" value="1"/>
</dbReference>
<dbReference type="Pfam" id="PF01208">
    <property type="entry name" value="URO-D"/>
    <property type="match status" value="1"/>
</dbReference>
<dbReference type="UniPathway" id="UPA00251">
    <property type="reaction ID" value="UER00321"/>
</dbReference>
<proteinExistence type="inferred from homology"/>
<feature type="domain" description="Uroporphyrinogen decarboxylase (URO-D)" evidence="14">
    <location>
        <begin position="160"/>
        <end position="176"/>
    </location>
</feature>
<comment type="pathway">
    <text evidence="2 10 11">Porphyrin-containing compound metabolism; protoporphyrin-IX biosynthesis; coproporphyrinogen-III from 5-aminolevulinate: step 4/4.</text>
</comment>
<dbReference type="GO" id="GO:0004853">
    <property type="term" value="F:uroporphyrinogen decarboxylase activity"/>
    <property type="evidence" value="ECO:0007669"/>
    <property type="project" value="UniProtKB-UniRule"/>
</dbReference>
<feature type="binding site" evidence="10">
    <location>
        <position position="343"/>
    </location>
    <ligand>
        <name>substrate</name>
    </ligand>
</feature>
<dbReference type="GO" id="GO:0019353">
    <property type="term" value="P:protoporphyrinogen IX biosynthetic process from glutamate"/>
    <property type="evidence" value="ECO:0007669"/>
    <property type="project" value="TreeGrafter"/>
</dbReference>
<dbReference type="AlphaFoldDB" id="A0A7W6EIF5"/>
<evidence type="ECO:0000313" key="15">
    <source>
        <dbReference type="EMBL" id="MBB3811040.1"/>
    </source>
</evidence>
<evidence type="ECO:0000256" key="2">
    <source>
        <dbReference type="ARBA" id="ARBA00004804"/>
    </source>
</evidence>
<evidence type="ECO:0000256" key="9">
    <source>
        <dbReference type="ARBA" id="ARBA00023244"/>
    </source>
</evidence>